<gene>
    <name evidence="2" type="ORF">Pan153_21180</name>
</gene>
<dbReference type="AlphaFoldDB" id="A0A518FMH2"/>
<dbReference type="Proteomes" id="UP000320839">
    <property type="component" value="Chromosome"/>
</dbReference>
<dbReference type="PANTHER" id="PTHR30093">
    <property type="entry name" value="GENERAL SECRETION PATHWAY PROTEIN G"/>
    <property type="match status" value="1"/>
</dbReference>
<dbReference type="InterPro" id="IPR012902">
    <property type="entry name" value="N_methyl_site"/>
</dbReference>
<evidence type="ECO:0000313" key="3">
    <source>
        <dbReference type="Proteomes" id="UP000320839"/>
    </source>
</evidence>
<dbReference type="EMBL" id="CP036317">
    <property type="protein sequence ID" value="QDV17465.1"/>
    <property type="molecule type" value="Genomic_DNA"/>
</dbReference>
<name>A0A518FMH2_9PLAN</name>
<dbReference type="InterPro" id="IPR027558">
    <property type="entry name" value="Pre_pil_HX9DG_C"/>
</dbReference>
<dbReference type="NCBIfam" id="TIGR04294">
    <property type="entry name" value="pre_pil_HX9DG"/>
    <property type="match status" value="1"/>
</dbReference>
<dbReference type="InterPro" id="IPR011453">
    <property type="entry name" value="DUF1559"/>
</dbReference>
<dbReference type="SUPFAM" id="SSF54523">
    <property type="entry name" value="Pili subunits"/>
    <property type="match status" value="1"/>
</dbReference>
<dbReference type="Pfam" id="PF07963">
    <property type="entry name" value="N_methyl"/>
    <property type="match status" value="1"/>
</dbReference>
<sequence length="348" mass="37737">MRRKNISPRVRPRAFTLIELLVVIAIIAILIALLLPAVQQAREAARRTQCRNNMKQIGLALHNYHSSFKQFPPSAIYRYSNIDNGGTTPLNSSWITMILPYFDQAPLYNQINFSQPLWPQTKSNGERIASTLLPQLLCPSDPGYGGANKWKIAWTNYAGAEGYDWHRRPGHRLSGIFEILTPIGVRNIVDGTSNTIIVGEVSAHGYKDGAIRTGGTGVARLGNDGVFRSSLLATHSNGDVNAGPLLDPEGTPRGGSPATATWWKSAPYAFQPTFLAAWGPNANWPGSGSVHEGGAFYLMADGAVRFISESIDTTPWPSTSPIGLSDPRSGGVWMALNTHNGGEVIGEF</sequence>
<dbReference type="PANTHER" id="PTHR30093:SF2">
    <property type="entry name" value="TYPE II SECRETION SYSTEM PROTEIN H"/>
    <property type="match status" value="1"/>
</dbReference>
<feature type="domain" description="DUF1559" evidence="1">
    <location>
        <begin position="39"/>
        <end position="313"/>
    </location>
</feature>
<evidence type="ECO:0000313" key="2">
    <source>
        <dbReference type="EMBL" id="QDV17465.1"/>
    </source>
</evidence>
<dbReference type="Pfam" id="PF07596">
    <property type="entry name" value="SBP_bac_10"/>
    <property type="match status" value="1"/>
</dbReference>
<dbReference type="OrthoDB" id="255848at2"/>
<reference evidence="2 3" key="1">
    <citation type="submission" date="2019-02" db="EMBL/GenBank/DDBJ databases">
        <title>Deep-cultivation of Planctomycetes and their phenomic and genomic characterization uncovers novel biology.</title>
        <authorList>
            <person name="Wiegand S."/>
            <person name="Jogler M."/>
            <person name="Boedeker C."/>
            <person name="Pinto D."/>
            <person name="Vollmers J."/>
            <person name="Rivas-Marin E."/>
            <person name="Kohn T."/>
            <person name="Peeters S.H."/>
            <person name="Heuer A."/>
            <person name="Rast P."/>
            <person name="Oberbeckmann S."/>
            <person name="Bunk B."/>
            <person name="Jeske O."/>
            <person name="Meyerdierks A."/>
            <person name="Storesund J.E."/>
            <person name="Kallscheuer N."/>
            <person name="Luecker S."/>
            <person name="Lage O.M."/>
            <person name="Pohl T."/>
            <person name="Merkel B.J."/>
            <person name="Hornburger P."/>
            <person name="Mueller R.-W."/>
            <person name="Bruemmer F."/>
            <person name="Labrenz M."/>
            <person name="Spormann A.M."/>
            <person name="Op den Camp H."/>
            <person name="Overmann J."/>
            <person name="Amann R."/>
            <person name="Jetten M.S.M."/>
            <person name="Mascher T."/>
            <person name="Medema M.H."/>
            <person name="Devos D.P."/>
            <person name="Kaster A.-K."/>
            <person name="Ovreas L."/>
            <person name="Rohde M."/>
            <person name="Galperin M.Y."/>
            <person name="Jogler C."/>
        </authorList>
    </citation>
    <scope>NUCLEOTIDE SEQUENCE [LARGE SCALE GENOMIC DNA]</scope>
    <source>
        <strain evidence="2 3">Pan153</strain>
    </source>
</reference>
<dbReference type="InterPro" id="IPR045584">
    <property type="entry name" value="Pilin-like"/>
</dbReference>
<proteinExistence type="predicted"/>
<accession>A0A518FMH2</accession>
<dbReference type="RefSeq" id="WP_145455486.1">
    <property type="nucleotide sequence ID" value="NZ_CP036317.1"/>
</dbReference>
<dbReference type="NCBIfam" id="TIGR02532">
    <property type="entry name" value="IV_pilin_GFxxxE"/>
    <property type="match status" value="1"/>
</dbReference>
<organism evidence="2 3">
    <name type="scientific">Gimesia panareensis</name>
    <dbReference type="NCBI Taxonomy" id="2527978"/>
    <lineage>
        <taxon>Bacteria</taxon>
        <taxon>Pseudomonadati</taxon>
        <taxon>Planctomycetota</taxon>
        <taxon>Planctomycetia</taxon>
        <taxon>Planctomycetales</taxon>
        <taxon>Planctomycetaceae</taxon>
        <taxon>Gimesia</taxon>
    </lineage>
</organism>
<dbReference type="Gene3D" id="3.30.700.10">
    <property type="entry name" value="Glycoprotein, Type 4 Pilin"/>
    <property type="match status" value="1"/>
</dbReference>
<evidence type="ECO:0000259" key="1">
    <source>
        <dbReference type="Pfam" id="PF07596"/>
    </source>
</evidence>
<protein>
    <submittedName>
        <fullName evidence="2">Putative major pilin subunit</fullName>
    </submittedName>
</protein>